<feature type="compositionally biased region" description="Polar residues" evidence="17">
    <location>
        <begin position="109"/>
        <end position="120"/>
    </location>
</feature>
<evidence type="ECO:0000256" key="2">
    <source>
        <dbReference type="ARBA" id="ARBA00004286"/>
    </source>
</evidence>
<dbReference type="Proteomes" id="UP000515154">
    <property type="component" value="Linkage group LG3"/>
</dbReference>
<evidence type="ECO:0000256" key="16">
    <source>
        <dbReference type="ARBA" id="ARBA00082590"/>
    </source>
</evidence>
<dbReference type="GO" id="GO:0048471">
    <property type="term" value="C:perinuclear region of cytoplasm"/>
    <property type="evidence" value="ECO:0007669"/>
    <property type="project" value="UniProtKB-SubCell"/>
</dbReference>
<dbReference type="FunFam" id="1.10.8.10:FF:000079">
    <property type="entry name" value="Ubiquitin family protein"/>
    <property type="match status" value="1"/>
</dbReference>
<dbReference type="GO" id="GO:0005829">
    <property type="term" value="C:cytosol"/>
    <property type="evidence" value="ECO:0007669"/>
    <property type="project" value="TreeGrafter"/>
</dbReference>
<proteinExistence type="predicted"/>
<dbReference type="Gene3D" id="1.10.8.10">
    <property type="entry name" value="DNA helicase RuvA subunit, C-terminal domain"/>
    <property type="match status" value="1"/>
</dbReference>
<gene>
    <name evidence="21" type="primary">LOC115209086</name>
</gene>
<dbReference type="InterPro" id="IPR015496">
    <property type="entry name" value="Ubiquilin"/>
</dbReference>
<dbReference type="PROSITE" id="PS50053">
    <property type="entry name" value="UBIQUITIN_2"/>
    <property type="match status" value="1"/>
</dbReference>
<keyword evidence="6" id="KW-0597">Phosphoprotein</keyword>
<dbReference type="InterPro" id="IPR000626">
    <property type="entry name" value="Ubiquitin-like_dom"/>
</dbReference>
<dbReference type="Gene3D" id="1.10.260.100">
    <property type="match status" value="2"/>
</dbReference>
<dbReference type="Pfam" id="PF00627">
    <property type="entry name" value="UBA"/>
    <property type="match status" value="1"/>
</dbReference>
<dbReference type="SMART" id="SM00213">
    <property type="entry name" value="UBQ"/>
    <property type="match status" value="1"/>
</dbReference>
<evidence type="ECO:0000259" key="19">
    <source>
        <dbReference type="PROSITE" id="PS50053"/>
    </source>
</evidence>
<dbReference type="GO" id="GO:0005694">
    <property type="term" value="C:chromosome"/>
    <property type="evidence" value="ECO:0007669"/>
    <property type="project" value="UniProtKB-SubCell"/>
</dbReference>
<dbReference type="SMART" id="SM00165">
    <property type="entry name" value="UBA"/>
    <property type="match status" value="1"/>
</dbReference>
<keyword evidence="5" id="KW-1017">Isopeptide bond</keyword>
<feature type="compositionally biased region" description="Low complexity" evidence="17">
    <location>
        <begin position="466"/>
        <end position="511"/>
    </location>
</feature>
<feature type="compositionally biased region" description="Low complexity" evidence="17">
    <location>
        <begin position="325"/>
        <end position="338"/>
    </location>
</feature>
<evidence type="ECO:0000256" key="17">
    <source>
        <dbReference type="SAM" id="MobiDB-lite"/>
    </source>
</evidence>
<keyword evidence="4" id="KW-0158">Chromosome</keyword>
<organism evidence="20 21">
    <name type="scientific">Octopus sinensis</name>
    <name type="common">East Asian common octopus</name>
    <dbReference type="NCBI Taxonomy" id="2607531"/>
    <lineage>
        <taxon>Eukaryota</taxon>
        <taxon>Metazoa</taxon>
        <taxon>Spiralia</taxon>
        <taxon>Lophotrochozoa</taxon>
        <taxon>Mollusca</taxon>
        <taxon>Cephalopoda</taxon>
        <taxon>Coleoidea</taxon>
        <taxon>Octopodiformes</taxon>
        <taxon>Octopoda</taxon>
        <taxon>Incirrata</taxon>
        <taxon>Octopodidae</taxon>
        <taxon>Octopus</taxon>
    </lineage>
</organism>
<dbReference type="PANTHER" id="PTHR10677:SF3">
    <property type="entry name" value="FI07626P-RELATED"/>
    <property type="match status" value="1"/>
</dbReference>
<keyword evidence="8" id="KW-0256">Endoplasmic reticulum</keyword>
<evidence type="ECO:0000256" key="15">
    <source>
        <dbReference type="ARBA" id="ARBA00082499"/>
    </source>
</evidence>
<evidence type="ECO:0000256" key="13">
    <source>
        <dbReference type="ARBA" id="ARBA00072293"/>
    </source>
</evidence>
<name>A0A6P7S4G9_9MOLL</name>
<feature type="compositionally biased region" description="Polar residues" evidence="17">
    <location>
        <begin position="548"/>
        <end position="561"/>
    </location>
</feature>
<feature type="region of interest" description="Disordered" evidence="17">
    <location>
        <begin position="89"/>
        <end position="120"/>
    </location>
</feature>
<feature type="region of interest" description="Disordered" evidence="17">
    <location>
        <begin position="276"/>
        <end position="351"/>
    </location>
</feature>
<dbReference type="InterPro" id="IPR029071">
    <property type="entry name" value="Ubiquitin-like_domsf"/>
</dbReference>
<dbReference type="AlphaFoldDB" id="A0A6P7S4G9"/>
<dbReference type="InterPro" id="IPR006636">
    <property type="entry name" value="STI1_HS-bd"/>
</dbReference>
<dbReference type="KEGG" id="osn:115209086"/>
<dbReference type="Pfam" id="PF23195">
    <property type="entry name" value="UBQLN1"/>
    <property type="match status" value="1"/>
</dbReference>
<evidence type="ECO:0000256" key="9">
    <source>
        <dbReference type="ARBA" id="ARBA00022843"/>
    </source>
</evidence>
<evidence type="ECO:0000256" key="10">
    <source>
        <dbReference type="ARBA" id="ARBA00023204"/>
    </source>
</evidence>
<evidence type="ECO:0000313" key="21">
    <source>
        <dbReference type="RefSeq" id="XP_029633056.1"/>
    </source>
</evidence>
<evidence type="ECO:0000256" key="5">
    <source>
        <dbReference type="ARBA" id="ARBA00022499"/>
    </source>
</evidence>
<evidence type="ECO:0000256" key="1">
    <source>
        <dbReference type="ARBA" id="ARBA00004240"/>
    </source>
</evidence>
<evidence type="ECO:0000256" key="11">
    <source>
        <dbReference type="ARBA" id="ARBA00061737"/>
    </source>
</evidence>
<keyword evidence="7" id="KW-0227">DNA damage</keyword>
<feature type="compositionally biased region" description="Polar residues" evidence="17">
    <location>
        <begin position="512"/>
        <end position="521"/>
    </location>
</feature>
<dbReference type="GO" id="GO:0006281">
    <property type="term" value="P:DNA repair"/>
    <property type="evidence" value="ECO:0007669"/>
    <property type="project" value="UniProtKB-KW"/>
</dbReference>
<feature type="compositionally biased region" description="Low complexity" evidence="17">
    <location>
        <begin position="278"/>
        <end position="294"/>
    </location>
</feature>
<dbReference type="GO" id="GO:0006511">
    <property type="term" value="P:ubiquitin-dependent protein catabolic process"/>
    <property type="evidence" value="ECO:0007669"/>
    <property type="project" value="TreeGrafter"/>
</dbReference>
<evidence type="ECO:0000256" key="14">
    <source>
        <dbReference type="ARBA" id="ARBA00075189"/>
    </source>
</evidence>
<dbReference type="Pfam" id="PF00240">
    <property type="entry name" value="ubiquitin"/>
    <property type="match status" value="1"/>
</dbReference>
<dbReference type="GO" id="GO:0005783">
    <property type="term" value="C:endoplasmic reticulum"/>
    <property type="evidence" value="ECO:0007669"/>
    <property type="project" value="UniProtKB-SubCell"/>
</dbReference>
<evidence type="ECO:0000259" key="18">
    <source>
        <dbReference type="PROSITE" id="PS50030"/>
    </source>
</evidence>
<dbReference type="CDD" id="cd14399">
    <property type="entry name" value="UBA_PLICs"/>
    <property type="match status" value="1"/>
</dbReference>
<feature type="region of interest" description="Disordered" evidence="17">
    <location>
        <begin position="456"/>
        <end position="561"/>
    </location>
</feature>
<accession>A0A6P7S4G9</accession>
<dbReference type="InterPro" id="IPR009060">
    <property type="entry name" value="UBA-like_sf"/>
</dbReference>
<evidence type="ECO:0000256" key="7">
    <source>
        <dbReference type="ARBA" id="ARBA00022763"/>
    </source>
</evidence>
<evidence type="ECO:0000256" key="4">
    <source>
        <dbReference type="ARBA" id="ARBA00022454"/>
    </source>
</evidence>
<reference evidence="21" key="1">
    <citation type="submission" date="2025-08" db="UniProtKB">
        <authorList>
            <consortium name="RefSeq"/>
        </authorList>
    </citation>
    <scope>IDENTIFICATION</scope>
</reference>
<comment type="subcellular location">
    <subcellularLocation>
        <location evidence="2">Chromosome</location>
    </subcellularLocation>
    <subcellularLocation>
        <location evidence="3">Cytoplasm</location>
        <location evidence="3">Perinuclear region</location>
    </subcellularLocation>
    <subcellularLocation>
        <location evidence="1">Endoplasmic reticulum</location>
    </subcellularLocation>
</comment>
<evidence type="ECO:0000256" key="8">
    <source>
        <dbReference type="ARBA" id="ARBA00022824"/>
    </source>
</evidence>
<feature type="compositionally biased region" description="Gly residues" evidence="17">
    <location>
        <begin position="313"/>
        <end position="324"/>
    </location>
</feature>
<protein>
    <recommendedName>
        <fullName evidence="12">Ubiquilin</fullName>
    </recommendedName>
    <alternativeName>
        <fullName evidence="15">Ataxin-1 interacting ubiquitin-like protein</fullName>
    </alternativeName>
    <alternativeName>
        <fullName evidence="16">Ataxin-1 ubiquitin-like-interacting protein A1U</fullName>
    </alternativeName>
    <alternativeName>
        <fullName evidence="14">Connexin43-interacting protein of 75 kDa</fullName>
    </alternativeName>
    <alternativeName>
        <fullName evidence="13">Ubiquilin-4</fullName>
    </alternativeName>
</protein>
<dbReference type="InterPro" id="IPR015940">
    <property type="entry name" value="UBA"/>
</dbReference>
<dbReference type="SUPFAM" id="SSF54236">
    <property type="entry name" value="Ubiquitin-like"/>
    <property type="match status" value="1"/>
</dbReference>
<dbReference type="FunFam" id="1.10.260.100:FF:000003">
    <property type="entry name" value="Ubiquilin 1"/>
    <property type="match status" value="1"/>
</dbReference>
<dbReference type="SUPFAM" id="SSF46934">
    <property type="entry name" value="UBA-like"/>
    <property type="match status" value="1"/>
</dbReference>
<dbReference type="FunFam" id="1.10.260.100:FF:000001">
    <property type="entry name" value="Ubiquilin 1"/>
    <property type="match status" value="1"/>
</dbReference>
<feature type="domain" description="UBA" evidence="18">
    <location>
        <begin position="598"/>
        <end position="642"/>
    </location>
</feature>
<dbReference type="Gene3D" id="3.10.20.90">
    <property type="entry name" value="Phosphatidylinositol 3-kinase Catalytic Subunit, Chain A, domain 1"/>
    <property type="match status" value="1"/>
</dbReference>
<sequence length="643" mass="68158">MAESGEETERKITITVKTSKEKQEIKVEADVSVKEFKELVSKKFNAPEEQLCLIFAGKILKDADTLSQHGIHDGLTVHLVIKSANRAAAGNTGGTNGNNTCPAGAGGTSTRPSNNTSSASANIGATPFGLGGLGGLAGLGNLGMGSANFMEMQQRMQRELMQNPEMFRSMMENPFVQQMMSNPDIMRRLITSNPQMRELMERNPEITHMLNNPELMRQTLELARNPAMLQELMRTQDRAMSNLESIPGGFNALQRMYRDIQEPMMNAAQEGFGSNPFVSLVSNSGGGSNQNNEQVGRENNDPLPNPWTPKPAGGSGSTTGGGSGPTQTDSTSGDSSTPLAGGPFGMFNTPGMQSLLTQMTQNPQLIQNMLQAPYIQTMMQTMSSNPDMAQQILGNNPLFAANPQFQDIFNQYLPTMMNQLQNPQMQTLISNPRALEAIMQIQQSLQQLQNEAPGLFPGLTGLSIPTTSNTTTGSTDSTTTTASSTASTTTTTTSTEATNTSATAGSAVNSSDKPATTAGENTSSSPATTTSTTSSTSPNITGGTNTTASGDSNPLGGNTSADAFSNLMAQMVQMMASGQMGNNPMTSGLLGTGQMVQPPDQRFGPQLEQLAAMGFVDREANIRALTATLGDVNAAIDRLLQQR</sequence>
<feature type="compositionally biased region" description="Low complexity" evidence="17">
    <location>
        <begin position="522"/>
        <end position="547"/>
    </location>
</feature>
<dbReference type="CDD" id="cd01808">
    <property type="entry name" value="Ubl_PLICs"/>
    <property type="match status" value="1"/>
</dbReference>
<keyword evidence="10" id="KW-0234">DNA repair</keyword>
<dbReference type="PANTHER" id="PTHR10677">
    <property type="entry name" value="UBIQUILIN"/>
    <property type="match status" value="1"/>
</dbReference>
<evidence type="ECO:0000256" key="12">
    <source>
        <dbReference type="ARBA" id="ARBA00071717"/>
    </source>
</evidence>
<dbReference type="GO" id="GO:0031593">
    <property type="term" value="F:polyubiquitin modification-dependent protein binding"/>
    <property type="evidence" value="ECO:0007669"/>
    <property type="project" value="TreeGrafter"/>
</dbReference>
<keyword evidence="20" id="KW-1185">Reference proteome</keyword>
<comment type="subunit">
    <text evidence="11">Homooligomer. Binds signal sequences of proteins that are targeted to the endoplasmic reticulum. Interacts (via UBA domain) with GJA1 (not ubiquitinated) and with ubiquitin; both compete for the same binding site. Interacts (via UBA domain) with ubiquitin and with polyubiquitin chains. Interacts (via ubiquitin-like domain) with PSMD2 and PSMD4, regulatory subunits of the 26S proteasome. Interacts with ATXN1/SCA1; interaction with ATXN1 inhibits polyubiquitination of UBQLN4 and interferes with PSMD4 binding. Interacts with HERPUD1. Interacts (via ubiquitin-like domain) with UBQLN1 (via UBA domain). Interacts with UBQLN2. Interacts (via STI1 1 and 2 domains) with MAP1LC3A/B/C. Interacts with BAG6. Interacts with MRE11 (when ubiquitinated); interaction with ubiquitinated MRE11 leads to MRE11 removal from chromatin. Interacts with DESI1/POST; leading to nuclear export. Interacts with BCL2A1 and BCL2L10.</text>
</comment>
<evidence type="ECO:0000313" key="20">
    <source>
        <dbReference type="Proteomes" id="UP000515154"/>
    </source>
</evidence>
<keyword evidence="9" id="KW-0832">Ubl conjugation</keyword>
<feature type="domain" description="Ubiquitin-like" evidence="19">
    <location>
        <begin position="12"/>
        <end position="86"/>
    </location>
</feature>
<dbReference type="PROSITE" id="PS50030">
    <property type="entry name" value="UBA"/>
    <property type="match status" value="1"/>
</dbReference>
<evidence type="ECO:0000256" key="6">
    <source>
        <dbReference type="ARBA" id="ARBA00022553"/>
    </source>
</evidence>
<dbReference type="RefSeq" id="XP_029633056.1">
    <property type="nucleotide sequence ID" value="XM_029777196.2"/>
</dbReference>
<dbReference type="SMART" id="SM00727">
    <property type="entry name" value="STI1"/>
    <property type="match status" value="4"/>
</dbReference>
<dbReference type="FunFam" id="3.10.20.90:FF:000095">
    <property type="entry name" value="Ubiquilin 4"/>
    <property type="match status" value="1"/>
</dbReference>
<evidence type="ECO:0000256" key="3">
    <source>
        <dbReference type="ARBA" id="ARBA00004556"/>
    </source>
</evidence>